<evidence type="ECO:0000313" key="2">
    <source>
        <dbReference type="Proteomes" id="UP000286801"/>
    </source>
</evidence>
<protein>
    <submittedName>
        <fullName evidence="1">DUF1499 domain-containing protein</fullName>
    </submittedName>
</protein>
<evidence type="ECO:0000313" key="1">
    <source>
        <dbReference type="EMBL" id="RTZ78923.1"/>
    </source>
</evidence>
<dbReference type="EMBL" id="QNZL01000176">
    <property type="protein sequence ID" value="RTZ78923.1"/>
    <property type="molecule type" value="Genomic_DNA"/>
</dbReference>
<proteinExistence type="predicted"/>
<organism evidence="1 2">
    <name type="scientific">SAR324 cluster bacterium</name>
    <dbReference type="NCBI Taxonomy" id="2024889"/>
    <lineage>
        <taxon>Bacteria</taxon>
        <taxon>Deltaproteobacteria</taxon>
        <taxon>SAR324 cluster</taxon>
    </lineage>
</organism>
<gene>
    <name evidence="1" type="ORF">DSY97_06550</name>
</gene>
<dbReference type="InterPro" id="IPR010865">
    <property type="entry name" value="DUF1499"/>
</dbReference>
<dbReference type="AlphaFoldDB" id="A0A432G5E3"/>
<name>A0A432G5E3_9DELT</name>
<sequence length="140" mass="16307">MLWSTSGCSAPQPDNLGLKNNLLLSCPKSPNCVLSQASDPKHQIHPIHYTSSVEFAKERLNQVILSMVDTRIITQNKVYWHVEFTTRWLRFIDDVEFYFPESEALIHLRSASRSGYWDLGVNRKRVEEIRSRFEELARVN</sequence>
<dbReference type="PANTHER" id="PTHR34801:SF6">
    <property type="entry name" value="SLL1620 PROTEIN"/>
    <property type="match status" value="1"/>
</dbReference>
<dbReference type="PANTHER" id="PTHR34801">
    <property type="entry name" value="EXPRESSED PROTEIN"/>
    <property type="match status" value="1"/>
</dbReference>
<dbReference type="PIRSF" id="PIRSF026426">
    <property type="entry name" value="DUF1499"/>
    <property type="match status" value="1"/>
</dbReference>
<reference evidence="1 2" key="1">
    <citation type="submission" date="2018-06" db="EMBL/GenBank/DDBJ databases">
        <title>Combined omics and stable isotope probing to characterize newly discovered Mariana Back-Arc vent microbial communities.</title>
        <authorList>
            <person name="Trembath-Reichert E."/>
            <person name="Huber J.A."/>
        </authorList>
    </citation>
    <scope>NUCLEOTIDE SEQUENCE [LARGE SCALE GENOMIC DNA]</scope>
    <source>
        <strain evidence="1">MAG 63_1</strain>
    </source>
</reference>
<comment type="caution">
    <text evidence="1">The sequence shown here is derived from an EMBL/GenBank/DDBJ whole genome shotgun (WGS) entry which is preliminary data.</text>
</comment>
<dbReference type="Proteomes" id="UP000286801">
    <property type="component" value="Unassembled WGS sequence"/>
</dbReference>
<accession>A0A432G5E3</accession>
<dbReference type="Pfam" id="PF07386">
    <property type="entry name" value="DUF1499"/>
    <property type="match status" value="1"/>
</dbReference>